<organism evidence="1 2">
    <name type="scientific">Clostridium cylindrosporum DSM 605</name>
    <dbReference type="NCBI Taxonomy" id="1121307"/>
    <lineage>
        <taxon>Bacteria</taxon>
        <taxon>Bacillati</taxon>
        <taxon>Bacillota</taxon>
        <taxon>Clostridia</taxon>
        <taxon>Eubacteriales</taxon>
        <taxon>Clostridiaceae</taxon>
        <taxon>Clostridium</taxon>
    </lineage>
</organism>
<dbReference type="AlphaFoldDB" id="A0A0J8G024"/>
<reference evidence="1 2" key="1">
    <citation type="submission" date="2015-06" db="EMBL/GenBank/DDBJ databases">
        <title>Draft genome sequence of the purine-degrading Clostridium cylindrosporum HC-1 (DSM 605).</title>
        <authorList>
            <person name="Poehlein A."/>
            <person name="Schiel-Bengelsdorf B."/>
            <person name="Bengelsdorf F."/>
            <person name="Daniel R."/>
            <person name="Duerre P."/>
        </authorList>
    </citation>
    <scope>NUCLEOTIDE SEQUENCE [LARGE SCALE GENOMIC DNA]</scope>
    <source>
        <strain evidence="1 2">DSM 605</strain>
    </source>
</reference>
<accession>A0A0J8G024</accession>
<keyword evidence="2" id="KW-1185">Reference proteome</keyword>
<evidence type="ECO:0000313" key="1">
    <source>
        <dbReference type="EMBL" id="KMT21151.1"/>
    </source>
</evidence>
<evidence type="ECO:0000313" key="2">
    <source>
        <dbReference type="Proteomes" id="UP000036756"/>
    </source>
</evidence>
<dbReference type="Proteomes" id="UP000036756">
    <property type="component" value="Unassembled WGS sequence"/>
</dbReference>
<dbReference type="RefSeq" id="WP_048571528.1">
    <property type="nucleotide sequence ID" value="NZ_LFVU01000028.1"/>
</dbReference>
<sequence length="246" mass="27856">MLKFSNTRDTAKAVVNELNYFKKQYSAKPSERIKMDRALWSISKGGESISFRYGKYALMQDTNNIYCGISVEKGLCKELSEYYPKALIMTDEWFFYNFIAKLRIGEIKKVLQDISGSIKKPVYIEIIGSTPGVKSDQGGTYTKFQFTDEGLSLLEQLPSISDKIDTKELEKSPNLHLNKKLSSCTTLGEVADVVNSMEKSGELNFILLDFFIWIPFSKQDSSLEGIGLSEKEIIDLVFKPLNKCIS</sequence>
<protein>
    <submittedName>
        <fullName evidence="1">Uncharacterized protein</fullName>
    </submittedName>
</protein>
<comment type="caution">
    <text evidence="1">The sequence shown here is derived from an EMBL/GenBank/DDBJ whole genome shotgun (WGS) entry which is preliminary data.</text>
</comment>
<name>A0A0J8G024_CLOCY</name>
<dbReference type="PATRIC" id="fig|1121307.3.peg.750"/>
<dbReference type="EMBL" id="LFVU01000028">
    <property type="protein sequence ID" value="KMT21151.1"/>
    <property type="molecule type" value="Genomic_DNA"/>
</dbReference>
<proteinExistence type="predicted"/>
<dbReference type="STRING" id="1121307.CLCY_1c03850"/>
<gene>
    <name evidence="1" type="ORF">CLCY_1c03850</name>
</gene>